<dbReference type="OrthoDB" id="1876404at2"/>
<dbReference type="EMBL" id="FQZL01000004">
    <property type="protein sequence ID" value="SHI41036.1"/>
    <property type="molecule type" value="Genomic_DNA"/>
</dbReference>
<keyword evidence="3" id="KW-1185">Reference proteome</keyword>
<evidence type="ECO:0000313" key="3">
    <source>
        <dbReference type="Proteomes" id="UP000184052"/>
    </source>
</evidence>
<dbReference type="SUPFAM" id="SSF54427">
    <property type="entry name" value="NTF2-like"/>
    <property type="match status" value="1"/>
</dbReference>
<evidence type="ECO:0000313" key="2">
    <source>
        <dbReference type="EMBL" id="SHI41036.1"/>
    </source>
</evidence>
<evidence type="ECO:0000259" key="1">
    <source>
        <dbReference type="Pfam" id="PF13474"/>
    </source>
</evidence>
<reference evidence="2 3" key="1">
    <citation type="submission" date="2016-11" db="EMBL/GenBank/DDBJ databases">
        <authorList>
            <person name="Jaros S."/>
            <person name="Januszkiewicz K."/>
            <person name="Wedrychowicz H."/>
        </authorList>
    </citation>
    <scope>NUCLEOTIDE SEQUENCE [LARGE SCALE GENOMIC DNA]</scope>
    <source>
        <strain evidence="2 3">DSM 17477</strain>
    </source>
</reference>
<protein>
    <submittedName>
        <fullName evidence="2">SnoaL-like domain-containing protein</fullName>
    </submittedName>
</protein>
<gene>
    <name evidence="2" type="ORF">SAMN02745751_00280</name>
</gene>
<dbReference type="InterPro" id="IPR037401">
    <property type="entry name" value="SnoaL-like"/>
</dbReference>
<accession>A0A1M6AX23</accession>
<dbReference type="Pfam" id="PF13474">
    <property type="entry name" value="SnoaL_3"/>
    <property type="match status" value="1"/>
</dbReference>
<dbReference type="Proteomes" id="UP000184052">
    <property type="component" value="Unassembled WGS sequence"/>
</dbReference>
<sequence length="177" mass="21081">MKDKIMETLKALEKGYERRNADDIDDFMNLFSNEEDVQMLGIGATEPGAYEWFRGREEIREIILSDWTYWGRVNFRFDFLQLKEKNNVAWFTLPATLEQLDANEEAWEFYAGQMKELLEDESLSPHDRMFEAAHFGMRRVREKNLGTGHEFKMVISGVMVEEDIWRFHTLHWSMPVD</sequence>
<dbReference type="InterPro" id="IPR032710">
    <property type="entry name" value="NTF2-like_dom_sf"/>
</dbReference>
<name>A0A1M6AX23_9FIRM</name>
<dbReference type="AlphaFoldDB" id="A0A1M6AX23"/>
<proteinExistence type="predicted"/>
<feature type="domain" description="SnoaL-like" evidence="1">
    <location>
        <begin position="13"/>
        <end position="97"/>
    </location>
</feature>
<organism evidence="2 3">
    <name type="scientific">Dethiosulfatibacter aminovorans DSM 17477</name>
    <dbReference type="NCBI Taxonomy" id="1121476"/>
    <lineage>
        <taxon>Bacteria</taxon>
        <taxon>Bacillati</taxon>
        <taxon>Bacillota</taxon>
        <taxon>Tissierellia</taxon>
        <taxon>Dethiosulfatibacter</taxon>
    </lineage>
</organism>
<dbReference type="RefSeq" id="WP_073045952.1">
    <property type="nucleotide sequence ID" value="NZ_FQZL01000004.1"/>
</dbReference>